<dbReference type="Proteomes" id="UP000805193">
    <property type="component" value="Unassembled WGS sequence"/>
</dbReference>
<name>A0AC60QZB8_IXOPE</name>
<keyword evidence="2" id="KW-1185">Reference proteome</keyword>
<reference evidence="1 2" key="1">
    <citation type="journal article" date="2020" name="Cell">
        <title>Large-Scale Comparative Analyses of Tick Genomes Elucidate Their Genetic Diversity and Vector Capacities.</title>
        <authorList>
            <consortium name="Tick Genome and Microbiome Consortium (TIGMIC)"/>
            <person name="Jia N."/>
            <person name="Wang J."/>
            <person name="Shi W."/>
            <person name="Du L."/>
            <person name="Sun Y."/>
            <person name="Zhan W."/>
            <person name="Jiang J.F."/>
            <person name="Wang Q."/>
            <person name="Zhang B."/>
            <person name="Ji P."/>
            <person name="Bell-Sakyi L."/>
            <person name="Cui X.M."/>
            <person name="Yuan T.T."/>
            <person name="Jiang B.G."/>
            <person name="Yang W.F."/>
            <person name="Lam T.T."/>
            <person name="Chang Q.C."/>
            <person name="Ding S.J."/>
            <person name="Wang X.J."/>
            <person name="Zhu J.G."/>
            <person name="Ruan X.D."/>
            <person name="Zhao L."/>
            <person name="Wei J.T."/>
            <person name="Ye R.Z."/>
            <person name="Que T.C."/>
            <person name="Du C.H."/>
            <person name="Zhou Y.H."/>
            <person name="Cheng J.X."/>
            <person name="Dai P.F."/>
            <person name="Guo W.B."/>
            <person name="Han X.H."/>
            <person name="Huang E.J."/>
            <person name="Li L.F."/>
            <person name="Wei W."/>
            <person name="Gao Y.C."/>
            <person name="Liu J.Z."/>
            <person name="Shao H.Z."/>
            <person name="Wang X."/>
            <person name="Wang C.C."/>
            <person name="Yang T.C."/>
            <person name="Huo Q.B."/>
            <person name="Li W."/>
            <person name="Chen H.Y."/>
            <person name="Chen S.E."/>
            <person name="Zhou L.G."/>
            <person name="Ni X.B."/>
            <person name="Tian J.H."/>
            <person name="Sheng Y."/>
            <person name="Liu T."/>
            <person name="Pan Y.S."/>
            <person name="Xia L.Y."/>
            <person name="Li J."/>
            <person name="Zhao F."/>
            <person name="Cao W.C."/>
        </authorList>
    </citation>
    <scope>NUCLEOTIDE SEQUENCE [LARGE SCALE GENOMIC DNA]</scope>
    <source>
        <strain evidence="1">Iper-2018</strain>
    </source>
</reference>
<organism evidence="1 2">
    <name type="scientific">Ixodes persulcatus</name>
    <name type="common">Taiga tick</name>
    <dbReference type="NCBI Taxonomy" id="34615"/>
    <lineage>
        <taxon>Eukaryota</taxon>
        <taxon>Metazoa</taxon>
        <taxon>Ecdysozoa</taxon>
        <taxon>Arthropoda</taxon>
        <taxon>Chelicerata</taxon>
        <taxon>Arachnida</taxon>
        <taxon>Acari</taxon>
        <taxon>Parasitiformes</taxon>
        <taxon>Ixodida</taxon>
        <taxon>Ixodoidea</taxon>
        <taxon>Ixodidae</taxon>
        <taxon>Ixodinae</taxon>
        <taxon>Ixodes</taxon>
    </lineage>
</organism>
<protein>
    <submittedName>
        <fullName evidence="1">Uncharacterized protein</fullName>
    </submittedName>
</protein>
<evidence type="ECO:0000313" key="1">
    <source>
        <dbReference type="EMBL" id="KAG0444737.1"/>
    </source>
</evidence>
<gene>
    <name evidence="1" type="ORF">HPB47_013442</name>
</gene>
<accession>A0AC60QZB8</accession>
<proteinExistence type="predicted"/>
<evidence type="ECO:0000313" key="2">
    <source>
        <dbReference type="Proteomes" id="UP000805193"/>
    </source>
</evidence>
<dbReference type="EMBL" id="JABSTQ010001556">
    <property type="protein sequence ID" value="KAG0444737.1"/>
    <property type="molecule type" value="Genomic_DNA"/>
</dbReference>
<sequence length="444" mass="48681">MMQLFHTFPHLHKYEGRDANSSDDPVDDQGASKSSMRMTDLLLRLRLLRPGVLKADAATGIHAAPRNDAVGLCEGRAPAGWTTAAAVSEGHSSRVMDSLRLTWAATSAALPWKDVVAPEPDSSLSWSVATLDIMWDRSWRSCSNKAGHGFSNRVPRNAGSPQTALEWSAHLLLGITEIPVPSIPVQAFRAMGENQIRGVMYEVDPDEEGTSLRAKFNSDTHTCPSHGHDDPGVVPQRDSGIDGPGQSAYAALAWERQSAGLDTDFDCHDDPGVVPQRDSGIDGPGQSAYAALAWERQSAGLDTDFDCRISPAALKVLENVRQLPELHIVWTPGHESFEGNEAAHAAARAHTHRAVSREDNDTQTPCTFKPTPLQKYADILAHYRHERRQFPPPHPYLSRAEAIAFRRLQTNSYSHGTLLHAMYPTLYPATCNFCSQSGTLYHMV</sequence>
<comment type="caution">
    <text evidence="1">The sequence shown here is derived from an EMBL/GenBank/DDBJ whole genome shotgun (WGS) entry which is preliminary data.</text>
</comment>